<dbReference type="Gene3D" id="4.10.240.10">
    <property type="entry name" value="Zn(2)-C6 fungal-type DNA-binding domain"/>
    <property type="match status" value="1"/>
</dbReference>
<dbReference type="PANTHER" id="PTHR31069">
    <property type="entry name" value="OLEATE-ACTIVATED TRANSCRIPTION FACTOR 1-RELATED"/>
    <property type="match status" value="1"/>
</dbReference>
<dbReference type="RefSeq" id="XP_031854247.1">
    <property type="nucleotide sequence ID" value="XM_031998356.1"/>
</dbReference>
<feature type="compositionally biased region" description="Low complexity" evidence="5">
    <location>
        <begin position="151"/>
        <end position="163"/>
    </location>
</feature>
<evidence type="ECO:0000259" key="6">
    <source>
        <dbReference type="PROSITE" id="PS50048"/>
    </source>
</evidence>
<gene>
    <name evidence="7" type="ORF">SAPINGB_P003640</name>
</gene>
<keyword evidence="3" id="KW-0804">Transcription</keyword>
<feature type="domain" description="Zn(2)-C6 fungal-type" evidence="6">
    <location>
        <begin position="25"/>
        <end position="53"/>
    </location>
</feature>
<organism evidence="7 8">
    <name type="scientific">Magnusiomyces paraingens</name>
    <dbReference type="NCBI Taxonomy" id="2606893"/>
    <lineage>
        <taxon>Eukaryota</taxon>
        <taxon>Fungi</taxon>
        <taxon>Dikarya</taxon>
        <taxon>Ascomycota</taxon>
        <taxon>Saccharomycotina</taxon>
        <taxon>Dipodascomycetes</taxon>
        <taxon>Dipodascales</taxon>
        <taxon>Dipodascaceae</taxon>
        <taxon>Magnusiomyces</taxon>
    </lineage>
</organism>
<dbReference type="CDD" id="cd00067">
    <property type="entry name" value="GAL4"/>
    <property type="match status" value="1"/>
</dbReference>
<feature type="region of interest" description="Disordered" evidence="5">
    <location>
        <begin position="134"/>
        <end position="168"/>
    </location>
</feature>
<dbReference type="AlphaFoldDB" id="A0A5E8BSN5"/>
<dbReference type="EMBL" id="CABVLU010000003">
    <property type="protein sequence ID" value="VVT53569.1"/>
    <property type="molecule type" value="Genomic_DNA"/>
</dbReference>
<evidence type="ECO:0000256" key="4">
    <source>
        <dbReference type="ARBA" id="ARBA00023242"/>
    </source>
</evidence>
<dbReference type="Pfam" id="PF11951">
    <property type="entry name" value="Fungal_trans_2"/>
    <property type="match status" value="1"/>
</dbReference>
<dbReference type="InterPro" id="IPR021858">
    <property type="entry name" value="Fun_TF"/>
</dbReference>
<evidence type="ECO:0000313" key="7">
    <source>
        <dbReference type="EMBL" id="VVT53569.1"/>
    </source>
</evidence>
<feature type="region of interest" description="Disordered" evidence="5">
    <location>
        <begin position="298"/>
        <end position="319"/>
    </location>
</feature>
<dbReference type="InterPro" id="IPR036864">
    <property type="entry name" value="Zn2-C6_fun-type_DNA-bd_sf"/>
</dbReference>
<dbReference type="GO" id="GO:0008270">
    <property type="term" value="F:zinc ion binding"/>
    <property type="evidence" value="ECO:0007669"/>
    <property type="project" value="InterPro"/>
</dbReference>
<dbReference type="PANTHER" id="PTHR31069:SF32">
    <property type="entry name" value="ARGININE METABOLISM REGULATION PROTEIN II"/>
    <property type="match status" value="1"/>
</dbReference>
<evidence type="ECO:0000256" key="5">
    <source>
        <dbReference type="SAM" id="MobiDB-lite"/>
    </source>
</evidence>
<dbReference type="PROSITE" id="PS50048">
    <property type="entry name" value="ZN2_CY6_FUNGAL_2"/>
    <property type="match status" value="1"/>
</dbReference>
<keyword evidence="4" id="KW-0539">Nucleus</keyword>
<keyword evidence="8" id="KW-1185">Reference proteome</keyword>
<dbReference type="Proteomes" id="UP000398389">
    <property type="component" value="Unassembled WGS sequence"/>
</dbReference>
<evidence type="ECO:0000313" key="8">
    <source>
        <dbReference type="Proteomes" id="UP000398389"/>
    </source>
</evidence>
<reference evidence="7 8" key="1">
    <citation type="submission" date="2019-09" db="EMBL/GenBank/DDBJ databases">
        <authorList>
            <person name="Brejova B."/>
        </authorList>
    </citation>
    <scope>NUCLEOTIDE SEQUENCE [LARGE SCALE GENOMIC DNA]</scope>
</reference>
<dbReference type="GO" id="GO:0003677">
    <property type="term" value="F:DNA binding"/>
    <property type="evidence" value="ECO:0007669"/>
    <property type="project" value="UniProtKB-KW"/>
</dbReference>
<keyword evidence="2" id="KW-0238">DNA-binding</keyword>
<accession>A0A5E8BSN5</accession>
<feature type="compositionally biased region" description="Low complexity" evidence="5">
    <location>
        <begin position="307"/>
        <end position="319"/>
    </location>
</feature>
<dbReference type="Pfam" id="PF00172">
    <property type="entry name" value="Zn_clus"/>
    <property type="match status" value="1"/>
</dbReference>
<evidence type="ECO:0000256" key="3">
    <source>
        <dbReference type="ARBA" id="ARBA00023163"/>
    </source>
</evidence>
<feature type="compositionally biased region" description="Polar residues" evidence="5">
    <location>
        <begin position="759"/>
        <end position="775"/>
    </location>
</feature>
<dbReference type="PROSITE" id="PS00463">
    <property type="entry name" value="ZN2_CY6_FUNGAL_1"/>
    <property type="match status" value="1"/>
</dbReference>
<dbReference type="GeneID" id="43582456"/>
<dbReference type="OrthoDB" id="3477330at2759"/>
<proteinExistence type="predicted"/>
<dbReference type="SUPFAM" id="SSF57701">
    <property type="entry name" value="Zn2/Cys6 DNA-binding domain"/>
    <property type="match status" value="1"/>
</dbReference>
<name>A0A5E8BSN5_9ASCO</name>
<dbReference type="GO" id="GO:0000981">
    <property type="term" value="F:DNA-binding transcription factor activity, RNA polymerase II-specific"/>
    <property type="evidence" value="ECO:0007669"/>
    <property type="project" value="InterPro"/>
</dbReference>
<protein>
    <recommendedName>
        <fullName evidence="6">Zn(2)-C6 fungal-type domain-containing protein</fullName>
    </recommendedName>
</protein>
<feature type="region of interest" description="Disordered" evidence="5">
    <location>
        <begin position="749"/>
        <end position="793"/>
    </location>
</feature>
<dbReference type="InterPro" id="IPR001138">
    <property type="entry name" value="Zn2Cys6_DnaBD"/>
</dbReference>
<dbReference type="InterPro" id="IPR050675">
    <property type="entry name" value="OAF3"/>
</dbReference>
<sequence>MKPAKAKVSKNDPLPTPIRKKTFTGCWTCRNRKVKCDLGKPECNQCLKRKIPCEGYDIKLRWSTRGDKDDSEEYFQRRNIDFVVYPPGMTFETYEDMDVTLAKLHSPSFNANETKVLGPFGVFQGLKIVPKKSRISKRKRKDGTCKDSKASSSPCLTPSNSSLYPTRKSTPEISLIDLTKTPENMGPNTVLNSLESTNNTLSASSVSDTLPPFPNLLPSVIENALQLNSNPEKLSSQQSEILSTIDNSLFDNFGANNDNNKTSMPVNSNISPGNISSDQNKICSSQKTANVIEFESFPKDQSNSVTSSSKDLNSNNNKAQNLNSNTYIINNADSMRNTLQNSSFDTLLSQFHPANLQSSSLVHNKSSDTNNLFNNNLLTDSHNNIITNNIITNSIQQDPSLSLSSLNDLGITSSLSSGLDNFNTSFNDSHVHSSNRSINSINDVNQHVNYQHENLDASGKIYISGNTSITNIDSNNYINSTSLRNTSNLSNLSQSEKHLSSDNNSYESDGDNDLSPVMISTNSLINKYLSSDMNYGLPTNTIYFSPEARQLLHHYIHQVSRLMTVVTHDSTPWKTIYLPRAINAIGCLTALGVASPARSTILHALLAVSSYHLASKYPEHSDNRKHFTMFGSRLKMYALKYLKQCPSRPSVESLHKDITTAVLSMVTIDVVSGEMESCSQHLNSCKELIMSQVKNSQMAESKETQILHRIYAFLNLLQDSTNITTDRLDSSVLDDSEWDYIREMKDLGLESPLDGTPMVSPSTITSGSPDVNNPSDSDKSRVTNSDSPKTSIPVISPATASSIFGEFEFFGNECADVAWLWENNAASPSASTMLNSTLSTSNSTNKIFLSASQPVKNYYDAEIVSTYAMYGIPDSLTILFNRVVRLARQRCYINAVGDAPPKLLKAFNSKCARMDELLLEWLTRFQEDQIPPEFTADSKMAFYLHTIAFYHSVWIYHCTIVKDVPSETLQDKVKFVLRYLQNMLQLNRDRPSPVIVPLLFPAFIAACETVDNSLAQEFEIWFNQMTIDGLGTYHQARKVVNEVWKRRRMGLPKHRWYEVMQEWNINLLLS</sequence>
<keyword evidence="1" id="KW-0805">Transcription regulation</keyword>
<feature type="region of interest" description="Disordered" evidence="5">
    <location>
        <begin position="256"/>
        <end position="280"/>
    </location>
</feature>
<evidence type="ECO:0000256" key="2">
    <source>
        <dbReference type="ARBA" id="ARBA00023125"/>
    </source>
</evidence>
<evidence type="ECO:0000256" key="1">
    <source>
        <dbReference type="ARBA" id="ARBA00023015"/>
    </source>
</evidence>
<dbReference type="SMART" id="SM00066">
    <property type="entry name" value="GAL4"/>
    <property type="match status" value="1"/>
</dbReference>
<feature type="region of interest" description="Disordered" evidence="5">
    <location>
        <begin position="491"/>
        <end position="513"/>
    </location>
</feature>